<organism evidence="1 2">
    <name type="scientific">Panagrellus redivivus</name>
    <name type="common">Microworm</name>
    <dbReference type="NCBI Taxonomy" id="6233"/>
    <lineage>
        <taxon>Eukaryota</taxon>
        <taxon>Metazoa</taxon>
        <taxon>Ecdysozoa</taxon>
        <taxon>Nematoda</taxon>
        <taxon>Chromadorea</taxon>
        <taxon>Rhabditida</taxon>
        <taxon>Tylenchina</taxon>
        <taxon>Panagrolaimomorpha</taxon>
        <taxon>Panagrolaimoidea</taxon>
        <taxon>Panagrolaimidae</taxon>
        <taxon>Panagrellus</taxon>
    </lineage>
</organism>
<evidence type="ECO:0000313" key="2">
    <source>
        <dbReference type="WBParaSite" id="Pan_g11247.t1"/>
    </source>
</evidence>
<dbReference type="AlphaFoldDB" id="A0A7E4UPI4"/>
<dbReference type="Proteomes" id="UP000492821">
    <property type="component" value="Unassembled WGS sequence"/>
</dbReference>
<reference evidence="1" key="1">
    <citation type="journal article" date="2013" name="Genetics">
        <title>The draft genome and transcriptome of Panagrellus redivivus are shaped by the harsh demands of a free-living lifestyle.</title>
        <authorList>
            <person name="Srinivasan J."/>
            <person name="Dillman A.R."/>
            <person name="Macchietto M.G."/>
            <person name="Heikkinen L."/>
            <person name="Lakso M."/>
            <person name="Fracchia K.M."/>
            <person name="Antoshechkin I."/>
            <person name="Mortazavi A."/>
            <person name="Wong G."/>
            <person name="Sternberg P.W."/>
        </authorList>
    </citation>
    <scope>NUCLEOTIDE SEQUENCE [LARGE SCALE GENOMIC DNA]</scope>
    <source>
        <strain evidence="1">MT8872</strain>
    </source>
</reference>
<sequence length="86" mass="9762">MWVVGFGKSVPTRAVSRFTTRKEPPIISKAMTTPIVLPMRILRRPIRSMKKIGIKEAKKLKLDTTALNQMIVWLFLTPADLIMSPV</sequence>
<keyword evidence="1" id="KW-1185">Reference proteome</keyword>
<name>A0A7E4UPI4_PANRE</name>
<protein>
    <submittedName>
        <fullName evidence="2">Uncharacterized protein</fullName>
    </submittedName>
</protein>
<proteinExistence type="predicted"/>
<reference evidence="2" key="2">
    <citation type="submission" date="2020-10" db="UniProtKB">
        <authorList>
            <consortium name="WormBaseParasite"/>
        </authorList>
    </citation>
    <scope>IDENTIFICATION</scope>
</reference>
<dbReference type="WBParaSite" id="Pan_g11247.t1">
    <property type="protein sequence ID" value="Pan_g11247.t1"/>
    <property type="gene ID" value="Pan_g11247"/>
</dbReference>
<evidence type="ECO:0000313" key="1">
    <source>
        <dbReference type="Proteomes" id="UP000492821"/>
    </source>
</evidence>
<accession>A0A7E4UPI4</accession>